<dbReference type="Pfam" id="PF04502">
    <property type="entry name" value="Saf4_Yju2"/>
    <property type="match status" value="1"/>
</dbReference>
<sequence length="91" mass="10419">MIRLNSSSSTIDGIFPTGLIFLYESVKIPTARHGSDSQSVTQEKYYSPDFNPSKIHYVKRKEDNSFEIRLMVPFHIRDAKPLVNISTELQS</sequence>
<gene>
    <name evidence="1" type="ORF">EDS130_LOCUS35185</name>
</gene>
<evidence type="ECO:0000313" key="2">
    <source>
        <dbReference type="Proteomes" id="UP000663852"/>
    </source>
</evidence>
<dbReference type="OrthoDB" id="674963at2759"/>
<name>A0A815K677_ADIRI</name>
<dbReference type="Proteomes" id="UP000663852">
    <property type="component" value="Unassembled WGS sequence"/>
</dbReference>
<dbReference type="GO" id="GO:0000398">
    <property type="term" value="P:mRNA splicing, via spliceosome"/>
    <property type="evidence" value="ECO:0007669"/>
    <property type="project" value="InterPro"/>
</dbReference>
<reference evidence="1" key="1">
    <citation type="submission" date="2021-02" db="EMBL/GenBank/DDBJ databases">
        <authorList>
            <person name="Nowell W R."/>
        </authorList>
    </citation>
    <scope>NUCLEOTIDE SEQUENCE</scope>
</reference>
<dbReference type="AlphaFoldDB" id="A0A815K677"/>
<proteinExistence type="predicted"/>
<evidence type="ECO:0000313" key="1">
    <source>
        <dbReference type="EMBL" id="CAF1385664.1"/>
    </source>
</evidence>
<dbReference type="InterPro" id="IPR007590">
    <property type="entry name" value="Saf4/Yju2"/>
</dbReference>
<dbReference type="EMBL" id="CAJNOJ010000305">
    <property type="protein sequence ID" value="CAF1385664.1"/>
    <property type="molecule type" value="Genomic_DNA"/>
</dbReference>
<organism evidence="1 2">
    <name type="scientific">Adineta ricciae</name>
    <name type="common">Rotifer</name>
    <dbReference type="NCBI Taxonomy" id="249248"/>
    <lineage>
        <taxon>Eukaryota</taxon>
        <taxon>Metazoa</taxon>
        <taxon>Spiralia</taxon>
        <taxon>Gnathifera</taxon>
        <taxon>Rotifera</taxon>
        <taxon>Eurotatoria</taxon>
        <taxon>Bdelloidea</taxon>
        <taxon>Adinetida</taxon>
        <taxon>Adinetidae</taxon>
        <taxon>Adineta</taxon>
    </lineage>
</organism>
<comment type="caution">
    <text evidence="1">The sequence shown here is derived from an EMBL/GenBank/DDBJ whole genome shotgun (WGS) entry which is preliminary data.</text>
</comment>
<protein>
    <submittedName>
        <fullName evidence="1">Uncharacterized protein</fullName>
    </submittedName>
</protein>
<accession>A0A815K677</accession>